<sequence length="1262" mass="138177">MPLDKNEFNRQQVGGYSGDSQPAAETAPMAVDDSMSEGLRERPNYIKLLSVELGEHVGVPPAKIASALQQLPNEVAKLLISHKEVKFPSWLTSSMVQTGPPGTKEELNVVRKHSRSAKVHSDYLRIVRPEVTIKRSYIVKTMSTVDTSPKVIVAADGELLGPDADAQAADAVVLPVSATGPSSPSSVRRGDAGRQPVGNSCKCERCGVTPGSMKPWALTGADEHGNAVPVGSACLECATVHRDSWAVEGSFSDVSKECRNNEETNERFDESAVVKRGEKVKDFDEVGIDSDSDIGVEVSQDCVGLTVAQFKEIAQGREPSEAGLKIQDLVGPNGDKFKGVLMKDLNQPYVRFRFFKRSTLATKRTKLDKRKHYRKEQPGMVTKAMNKGNTGWNINRKRMAAALTMKELQKKLQQLVDGSPPPPVPASDDEDPDVQDVTSHVSGAGAGELRTPDNKGINKQRFGSGMSTISHGTSRTSLGDSGDGDSQCGDLGDMSAWEHTIMKYDIVAILSGQKMGKERRRLKDWIDAKSSDTTLKNELNACNQHYAMGKLAEEISQPKDHVNTMPIERLKKIVSDLIEHGVDFPTPFKTKLLTRECADAAALLVSGKVDTLTHFLDVVEPWGRRGGAGDDAGGAAQQDTEADGERFKFNAKAPTLNTIDGSIREKSFMFIDFFTRHFIAGCVMARLVDQKDYQNIMAMINYVIERWTDSGEMEDDAVEAVLKLLTCLRGLACLMDPLSPVEHWSDFLDLLRNDAKRDIKDPRTQLATALRTETVTKEMVTKLKPYMDQTRKLRPMIDTMIATLRAGEAVTTNGLITMAKELSTFMKESRPGSAQILEDLFRAKVNDEAAKVKRAIGDIDSDKSSSAAIDSFWGCQRSLFVAVHSHLSFGGEWADTLKQINDAIPVLETGKAAAAYLNDLDLFFSHEAVASCGDWRLMAAKTVTFTQQVYPGIDPSTKESAKQRVIAKAFIVVEQAIHHHKHEGTLTTNLADAIGDAIASWFNWVQATGYDQWKKCVGAALDQARLLERLENHFGTDRAAYRDLAVTQAGANLMAEAISLAKAMSSIRSELHERAPDPMKRMLDDELTPAYITFISTAVVGMYKQAFDDDVASNKWEDIAGGGTDGAMWYAAAANADIIGDCVTAAGDTIFTYSPEQRKKMLDELVSKHSQMVKAAKFYDVVSGPTKTAIDLGEKLFRMARAAHYGGILAYVAANTDKSDLSRMRKQCTDPLAQIKKLGIQESVPSGLLEMAGRAVKMQRVS</sequence>
<protein>
    <recommendedName>
        <fullName evidence="4">Exocyst complex component Sec6</fullName>
    </recommendedName>
</protein>
<name>A0ABN9PA21_9DINO</name>
<proteinExistence type="predicted"/>
<gene>
    <name evidence="2" type="ORF">PCOR1329_LOCUS84</name>
</gene>
<feature type="region of interest" description="Disordered" evidence="1">
    <location>
        <begin position="1"/>
        <end position="36"/>
    </location>
</feature>
<feature type="compositionally biased region" description="Polar residues" evidence="1">
    <location>
        <begin position="9"/>
        <end position="20"/>
    </location>
</feature>
<evidence type="ECO:0000256" key="1">
    <source>
        <dbReference type="SAM" id="MobiDB-lite"/>
    </source>
</evidence>
<dbReference type="EMBL" id="CAUYUJ010000002">
    <property type="protein sequence ID" value="CAK0788119.1"/>
    <property type="molecule type" value="Genomic_DNA"/>
</dbReference>
<evidence type="ECO:0000313" key="2">
    <source>
        <dbReference type="EMBL" id="CAK0788119.1"/>
    </source>
</evidence>
<comment type="caution">
    <text evidence="2">The sequence shown here is derived from an EMBL/GenBank/DDBJ whole genome shotgun (WGS) entry which is preliminary data.</text>
</comment>
<feature type="compositionally biased region" description="Polar residues" evidence="1">
    <location>
        <begin position="465"/>
        <end position="476"/>
    </location>
</feature>
<organism evidence="2 3">
    <name type="scientific">Prorocentrum cordatum</name>
    <dbReference type="NCBI Taxonomy" id="2364126"/>
    <lineage>
        <taxon>Eukaryota</taxon>
        <taxon>Sar</taxon>
        <taxon>Alveolata</taxon>
        <taxon>Dinophyceae</taxon>
        <taxon>Prorocentrales</taxon>
        <taxon>Prorocentraceae</taxon>
        <taxon>Prorocentrum</taxon>
    </lineage>
</organism>
<accession>A0ABN9PA21</accession>
<keyword evidence="3" id="KW-1185">Reference proteome</keyword>
<evidence type="ECO:0000313" key="3">
    <source>
        <dbReference type="Proteomes" id="UP001189429"/>
    </source>
</evidence>
<dbReference type="Proteomes" id="UP001189429">
    <property type="component" value="Unassembled WGS sequence"/>
</dbReference>
<reference evidence="2" key="1">
    <citation type="submission" date="2023-10" db="EMBL/GenBank/DDBJ databases">
        <authorList>
            <person name="Chen Y."/>
            <person name="Shah S."/>
            <person name="Dougan E. K."/>
            <person name="Thang M."/>
            <person name="Chan C."/>
        </authorList>
    </citation>
    <scope>NUCLEOTIDE SEQUENCE [LARGE SCALE GENOMIC DNA]</scope>
</reference>
<feature type="region of interest" description="Disordered" evidence="1">
    <location>
        <begin position="414"/>
        <end position="485"/>
    </location>
</feature>
<evidence type="ECO:0008006" key="4">
    <source>
        <dbReference type="Google" id="ProtNLM"/>
    </source>
</evidence>